<accession>B8J972</accession>
<dbReference type="Proteomes" id="UP000007089">
    <property type="component" value="Chromosome"/>
</dbReference>
<organism evidence="2 3">
    <name type="scientific">Anaeromyxobacter dehalogenans (strain ATCC BAA-258 / DSM 21875 / 2CP-1)</name>
    <dbReference type="NCBI Taxonomy" id="455488"/>
    <lineage>
        <taxon>Bacteria</taxon>
        <taxon>Pseudomonadati</taxon>
        <taxon>Myxococcota</taxon>
        <taxon>Myxococcia</taxon>
        <taxon>Myxococcales</taxon>
        <taxon>Cystobacterineae</taxon>
        <taxon>Anaeromyxobacteraceae</taxon>
        <taxon>Anaeromyxobacter</taxon>
    </lineage>
</organism>
<dbReference type="KEGG" id="acp:A2cp1_2138"/>
<dbReference type="EMBL" id="CP001359">
    <property type="protein sequence ID" value="ACL65478.1"/>
    <property type="molecule type" value="Genomic_DNA"/>
</dbReference>
<protein>
    <submittedName>
        <fullName evidence="2">Uncharacterized protein</fullName>
    </submittedName>
</protein>
<evidence type="ECO:0000256" key="1">
    <source>
        <dbReference type="SAM" id="MobiDB-lite"/>
    </source>
</evidence>
<keyword evidence="3" id="KW-1185">Reference proteome</keyword>
<feature type="compositionally biased region" description="Polar residues" evidence="1">
    <location>
        <begin position="1"/>
        <end position="10"/>
    </location>
</feature>
<name>B8J972_ANAD2</name>
<dbReference type="HOGENOM" id="CLU_2103880_0_0_7"/>
<sequence>MAGETTTFDEANTIAPSARVAEPASGRSTACVTTLRRAFTGEDQPEDALHFKVGDPVRICSPDHSTTRCVGTVVAHSAASLTIAAAAGTVEAQVGDVVVRRASAAVAAAGRGVAR</sequence>
<evidence type="ECO:0000313" key="3">
    <source>
        <dbReference type="Proteomes" id="UP000007089"/>
    </source>
</evidence>
<gene>
    <name evidence="2" type="ordered locus">A2cp1_2138</name>
</gene>
<dbReference type="AlphaFoldDB" id="B8J972"/>
<feature type="region of interest" description="Disordered" evidence="1">
    <location>
        <begin position="1"/>
        <end position="26"/>
    </location>
</feature>
<proteinExistence type="predicted"/>
<reference evidence="2" key="1">
    <citation type="submission" date="2009-01" db="EMBL/GenBank/DDBJ databases">
        <title>Complete sequence of Anaeromyxobacter dehalogenans 2CP-1.</title>
        <authorList>
            <consortium name="US DOE Joint Genome Institute"/>
            <person name="Lucas S."/>
            <person name="Copeland A."/>
            <person name="Lapidus A."/>
            <person name="Glavina del Rio T."/>
            <person name="Dalin E."/>
            <person name="Tice H."/>
            <person name="Bruce D."/>
            <person name="Goodwin L."/>
            <person name="Pitluck S."/>
            <person name="Saunders E."/>
            <person name="Brettin T."/>
            <person name="Detter J.C."/>
            <person name="Han C."/>
            <person name="Larimer F."/>
            <person name="Land M."/>
            <person name="Hauser L."/>
            <person name="Kyrpides N."/>
            <person name="Ovchinnikova G."/>
            <person name="Beliaev A.S."/>
            <person name="Richardson P."/>
        </authorList>
    </citation>
    <scope>NUCLEOTIDE SEQUENCE</scope>
    <source>
        <strain evidence="2">2CP-1</strain>
    </source>
</reference>
<dbReference type="RefSeq" id="WP_012633329.1">
    <property type="nucleotide sequence ID" value="NC_011891.1"/>
</dbReference>
<evidence type="ECO:0000313" key="2">
    <source>
        <dbReference type="EMBL" id="ACL65478.1"/>
    </source>
</evidence>